<name>A0ABN7B5U1_9HEMI</name>
<dbReference type="EMBL" id="AP028917">
    <property type="protein sequence ID" value="BES98122.1"/>
    <property type="molecule type" value="Genomic_DNA"/>
</dbReference>
<keyword evidence="2" id="KW-1185">Reference proteome</keyword>
<proteinExistence type="predicted"/>
<evidence type="ECO:0000313" key="2">
    <source>
        <dbReference type="Proteomes" id="UP001307889"/>
    </source>
</evidence>
<sequence>MEKAYSAVLKATQSSADELDKIRAKLARIESVISSGQSILSIVEDLRFLRNECALKISENEKLQMKVDEESEKLAHKYLDSMKLYNEWLAVVKEGGSGNMSS</sequence>
<evidence type="ECO:0000313" key="1">
    <source>
        <dbReference type="EMBL" id="BES98122.1"/>
    </source>
</evidence>
<accession>A0ABN7B5U1</accession>
<dbReference type="Proteomes" id="UP001307889">
    <property type="component" value="Chromosome 9"/>
</dbReference>
<organism evidence="1 2">
    <name type="scientific">Nesidiocoris tenuis</name>
    <dbReference type="NCBI Taxonomy" id="355587"/>
    <lineage>
        <taxon>Eukaryota</taxon>
        <taxon>Metazoa</taxon>
        <taxon>Ecdysozoa</taxon>
        <taxon>Arthropoda</taxon>
        <taxon>Hexapoda</taxon>
        <taxon>Insecta</taxon>
        <taxon>Pterygota</taxon>
        <taxon>Neoptera</taxon>
        <taxon>Paraneoptera</taxon>
        <taxon>Hemiptera</taxon>
        <taxon>Heteroptera</taxon>
        <taxon>Panheteroptera</taxon>
        <taxon>Cimicomorpha</taxon>
        <taxon>Miridae</taxon>
        <taxon>Dicyphina</taxon>
        <taxon>Nesidiocoris</taxon>
    </lineage>
</organism>
<gene>
    <name evidence="1" type="ORF">NTJ_10937</name>
</gene>
<protein>
    <submittedName>
        <fullName evidence="1">Uncharacterized protein</fullName>
    </submittedName>
</protein>
<reference evidence="1 2" key="1">
    <citation type="submission" date="2023-09" db="EMBL/GenBank/DDBJ databases">
        <title>Nesidiocoris tenuis whole genome shotgun sequence.</title>
        <authorList>
            <person name="Shibata T."/>
            <person name="Shimoda M."/>
            <person name="Kobayashi T."/>
            <person name="Uehara T."/>
        </authorList>
    </citation>
    <scope>NUCLEOTIDE SEQUENCE [LARGE SCALE GENOMIC DNA]</scope>
    <source>
        <strain evidence="1 2">Japan</strain>
    </source>
</reference>